<organism evidence="10 11">
    <name type="scientific">Sinocyclocheilus rhinocerous</name>
    <dbReference type="NCBI Taxonomy" id="307959"/>
    <lineage>
        <taxon>Eukaryota</taxon>
        <taxon>Metazoa</taxon>
        <taxon>Chordata</taxon>
        <taxon>Craniata</taxon>
        <taxon>Vertebrata</taxon>
        <taxon>Euteleostomi</taxon>
        <taxon>Actinopterygii</taxon>
        <taxon>Neopterygii</taxon>
        <taxon>Teleostei</taxon>
        <taxon>Ostariophysi</taxon>
        <taxon>Cypriniformes</taxon>
        <taxon>Cyprinidae</taxon>
        <taxon>Cyprininae</taxon>
        <taxon>Sinocyclocheilus</taxon>
    </lineage>
</organism>
<feature type="binding site" evidence="6">
    <location>
        <position position="59"/>
    </location>
    <ligand>
        <name>Na(+)</name>
        <dbReference type="ChEBI" id="CHEBI:29101"/>
        <label>1</label>
    </ligand>
</feature>
<dbReference type="PRINTS" id="PR00176">
    <property type="entry name" value="NANEUSMPORT"/>
</dbReference>
<evidence type="ECO:0000256" key="3">
    <source>
        <dbReference type="ARBA" id="ARBA00022692"/>
    </source>
</evidence>
<gene>
    <name evidence="10" type="primary">slc6a1l</name>
</gene>
<keyword evidence="7" id="KW-0769">Symport</keyword>
<reference evidence="10" key="2">
    <citation type="submission" date="2025-09" db="UniProtKB">
        <authorList>
            <consortium name="Ensembl"/>
        </authorList>
    </citation>
    <scope>IDENTIFICATION</scope>
</reference>
<dbReference type="Pfam" id="PF00209">
    <property type="entry name" value="SNF"/>
    <property type="match status" value="1"/>
</dbReference>
<keyword evidence="2 7" id="KW-0813">Transport</keyword>
<sequence>MGKTGQRAVDLNSPSDVKQAVPFEDLDHNSVPVEEEKENTVPDRGSWKGKFDFLLSCVGYAIGLGNVWRFPYLCGKNGGGAFLIPYFTTLVFAGIPLFLLETALGQYTSVGGLGVWKLIPMMKVFFLKLYCFVFMQPLFFKLKNGSCYCRLCLCV</sequence>
<feature type="transmembrane region" description="Helical" evidence="9">
    <location>
        <begin position="80"/>
        <end position="99"/>
    </location>
</feature>
<accession>A0A673IQX5</accession>
<keyword evidence="5 9" id="KW-0472">Membrane</keyword>
<dbReference type="GO" id="GO:0006865">
    <property type="term" value="P:amino acid transport"/>
    <property type="evidence" value="ECO:0007669"/>
    <property type="project" value="TreeGrafter"/>
</dbReference>
<feature type="binding site" evidence="6">
    <location>
        <position position="66"/>
    </location>
    <ligand>
        <name>Na(+)</name>
        <dbReference type="ChEBI" id="CHEBI:29101"/>
        <label>1</label>
    </ligand>
</feature>
<dbReference type="PROSITE" id="PS00610">
    <property type="entry name" value="NA_NEUROTRAN_SYMP_1"/>
    <property type="match status" value="1"/>
</dbReference>
<dbReference type="SUPFAM" id="SSF161070">
    <property type="entry name" value="SNF-like"/>
    <property type="match status" value="1"/>
</dbReference>
<keyword evidence="11" id="KW-1185">Reference proteome</keyword>
<evidence type="ECO:0000256" key="5">
    <source>
        <dbReference type="ARBA" id="ARBA00023136"/>
    </source>
</evidence>
<dbReference type="InterPro" id="IPR000175">
    <property type="entry name" value="Na/ntran_symport"/>
</dbReference>
<evidence type="ECO:0000256" key="6">
    <source>
        <dbReference type="PIRSR" id="PIRSR600175-1"/>
    </source>
</evidence>
<dbReference type="GO" id="GO:0005886">
    <property type="term" value="C:plasma membrane"/>
    <property type="evidence" value="ECO:0007669"/>
    <property type="project" value="TreeGrafter"/>
</dbReference>
<dbReference type="GO" id="GO:0015293">
    <property type="term" value="F:symporter activity"/>
    <property type="evidence" value="ECO:0007669"/>
    <property type="project" value="UniProtKB-KW"/>
</dbReference>
<comment type="subcellular location">
    <subcellularLocation>
        <location evidence="1">Membrane</location>
        <topology evidence="1">Multi-pass membrane protein</topology>
    </subcellularLocation>
</comment>
<dbReference type="PANTHER" id="PTHR11616">
    <property type="entry name" value="SODIUM/CHLORIDE DEPENDENT TRANSPORTER"/>
    <property type="match status" value="1"/>
</dbReference>
<reference evidence="10" key="1">
    <citation type="submission" date="2025-08" db="UniProtKB">
        <authorList>
            <consortium name="Ensembl"/>
        </authorList>
    </citation>
    <scope>IDENTIFICATION</scope>
</reference>
<evidence type="ECO:0000256" key="2">
    <source>
        <dbReference type="ARBA" id="ARBA00022448"/>
    </source>
</evidence>
<dbReference type="GO" id="GO:0046872">
    <property type="term" value="F:metal ion binding"/>
    <property type="evidence" value="ECO:0007669"/>
    <property type="project" value="UniProtKB-KW"/>
</dbReference>
<evidence type="ECO:0000256" key="8">
    <source>
        <dbReference type="SAM" id="MobiDB-lite"/>
    </source>
</evidence>
<evidence type="ECO:0000256" key="4">
    <source>
        <dbReference type="ARBA" id="ARBA00022989"/>
    </source>
</evidence>
<dbReference type="PANTHER" id="PTHR11616:SF316">
    <property type="entry name" value="SOLUTE CARRIER FAMILY 6 MEMBER 1"/>
    <property type="match status" value="1"/>
</dbReference>
<keyword evidence="4 9" id="KW-1133">Transmembrane helix</keyword>
<dbReference type="GO" id="GO:0035725">
    <property type="term" value="P:sodium ion transmembrane transport"/>
    <property type="evidence" value="ECO:0007669"/>
    <property type="project" value="TreeGrafter"/>
</dbReference>
<dbReference type="AlphaFoldDB" id="A0A673IQX5"/>
<proteinExistence type="inferred from homology"/>
<evidence type="ECO:0000256" key="7">
    <source>
        <dbReference type="RuleBase" id="RU003732"/>
    </source>
</evidence>
<feature type="region of interest" description="Disordered" evidence="8">
    <location>
        <begin position="1"/>
        <end position="22"/>
    </location>
</feature>
<protein>
    <recommendedName>
        <fullName evidence="7">Transporter</fullName>
    </recommendedName>
</protein>
<dbReference type="Ensembl" id="ENSSRHT00000041092.1">
    <property type="protein sequence ID" value="ENSSRHP00000039946.1"/>
    <property type="gene ID" value="ENSSRHG00000020326.1"/>
</dbReference>
<feature type="binding site" evidence="6">
    <location>
        <position position="61"/>
    </location>
    <ligand>
        <name>Na(+)</name>
        <dbReference type="ChEBI" id="CHEBI:29101"/>
        <label>1</label>
    </ligand>
</feature>
<evidence type="ECO:0000313" key="10">
    <source>
        <dbReference type="Ensembl" id="ENSSRHP00000039946.1"/>
    </source>
</evidence>
<feature type="transmembrane region" description="Helical" evidence="9">
    <location>
        <begin position="51"/>
        <end position="68"/>
    </location>
</feature>
<keyword evidence="6" id="KW-0479">Metal-binding</keyword>
<feature type="transmembrane region" description="Helical" evidence="9">
    <location>
        <begin position="119"/>
        <end position="140"/>
    </location>
</feature>
<name>A0A673IQX5_9TELE</name>
<dbReference type="Proteomes" id="UP000472270">
    <property type="component" value="Unassembled WGS sequence"/>
</dbReference>
<dbReference type="PROSITE" id="PS50267">
    <property type="entry name" value="NA_NEUROTRAN_SYMP_3"/>
    <property type="match status" value="1"/>
</dbReference>
<keyword evidence="3 7" id="KW-0812">Transmembrane</keyword>
<comment type="similarity">
    <text evidence="7">Belongs to the sodium:neurotransmitter symporter (SNF) (TC 2.A.22) family.</text>
</comment>
<keyword evidence="6" id="KW-0915">Sodium</keyword>
<dbReference type="InterPro" id="IPR037272">
    <property type="entry name" value="SNS_sf"/>
</dbReference>
<evidence type="ECO:0000256" key="9">
    <source>
        <dbReference type="SAM" id="Phobius"/>
    </source>
</evidence>
<evidence type="ECO:0000313" key="11">
    <source>
        <dbReference type="Proteomes" id="UP000472270"/>
    </source>
</evidence>
<evidence type="ECO:0000256" key="1">
    <source>
        <dbReference type="ARBA" id="ARBA00004141"/>
    </source>
</evidence>